<accession>A0A0N0BLP4</accession>
<evidence type="ECO:0000313" key="4">
    <source>
        <dbReference type="EMBL" id="KOX89880.1"/>
    </source>
</evidence>
<name>A0A0N0BLP4_THEAQ</name>
<feature type="domain" description="D-isomer specific 2-hydroxyacid dehydrogenase NAD-binding" evidence="3">
    <location>
        <begin position="94"/>
        <end position="261"/>
    </location>
</feature>
<dbReference type="PROSITE" id="PS00671">
    <property type="entry name" value="D_2_HYDROXYACID_DH_3"/>
    <property type="match status" value="1"/>
</dbReference>
<evidence type="ECO:0000259" key="3">
    <source>
        <dbReference type="Pfam" id="PF02826"/>
    </source>
</evidence>
<keyword evidence="2" id="KW-0520">NAD</keyword>
<dbReference type="GO" id="GO:0051287">
    <property type="term" value="F:NAD binding"/>
    <property type="evidence" value="ECO:0007669"/>
    <property type="project" value="InterPro"/>
</dbReference>
<gene>
    <name evidence="4" type="primary">hprA</name>
    <name evidence="4" type="ORF">BVI061214_01063</name>
</gene>
<comment type="caution">
    <text evidence="4">The sequence shown here is derived from an EMBL/GenBank/DDBJ whole genome shotgun (WGS) entry which is preliminary data.</text>
</comment>
<dbReference type="CDD" id="cd12166">
    <property type="entry name" value="2-Hacid_dh_7"/>
    <property type="match status" value="1"/>
</dbReference>
<dbReference type="Gene3D" id="3.40.50.720">
    <property type="entry name" value="NAD(P)-binding Rossmann-like Domain"/>
    <property type="match status" value="2"/>
</dbReference>
<dbReference type="PANTHER" id="PTHR43333">
    <property type="entry name" value="2-HACID_DH_C DOMAIN-CONTAINING PROTEIN"/>
    <property type="match status" value="1"/>
</dbReference>
<evidence type="ECO:0000256" key="1">
    <source>
        <dbReference type="ARBA" id="ARBA00023002"/>
    </source>
</evidence>
<dbReference type="InterPro" id="IPR029753">
    <property type="entry name" value="D-isomer_DH_CS"/>
</dbReference>
<dbReference type="PANTHER" id="PTHR43333:SF1">
    <property type="entry name" value="D-ISOMER SPECIFIC 2-HYDROXYACID DEHYDROGENASE NAD-BINDING DOMAIN-CONTAINING PROTEIN"/>
    <property type="match status" value="1"/>
</dbReference>
<dbReference type="EMBL" id="LHCI01000106">
    <property type="protein sequence ID" value="KOX89880.1"/>
    <property type="molecule type" value="Genomic_DNA"/>
</dbReference>
<proteinExistence type="predicted"/>
<dbReference type="SUPFAM" id="SSF51735">
    <property type="entry name" value="NAD(P)-binding Rossmann-fold domains"/>
    <property type="match status" value="1"/>
</dbReference>
<dbReference type="RefSeq" id="WP_053767586.1">
    <property type="nucleotide sequence ID" value="NZ_LHCI01000106.1"/>
</dbReference>
<dbReference type="EC" id="1.1.1.29" evidence="4"/>
<reference evidence="4 5" key="1">
    <citation type="submission" date="2015-07" db="EMBL/GenBank/DDBJ databases">
        <authorList>
            <person name="Noorani M."/>
        </authorList>
    </citation>
    <scope>NUCLEOTIDE SEQUENCE [LARGE SCALE GENOMIC DNA]</scope>
    <source>
        <strain evidence="5">ATCC 25104 / DSM 625 / JCM 10724 / NBRC 103206 / NCIMB 11243 / YT-1</strain>
    </source>
</reference>
<dbReference type="Pfam" id="PF02826">
    <property type="entry name" value="2-Hacid_dh_C"/>
    <property type="match status" value="1"/>
</dbReference>
<protein>
    <submittedName>
        <fullName evidence="4">Glycerate dehydrogenase</fullName>
        <ecNumber evidence="4">1.1.1.29</ecNumber>
    </submittedName>
</protein>
<dbReference type="AlphaFoldDB" id="A0A0N0BLP4"/>
<dbReference type="PATRIC" id="fig|271.14.peg.1139"/>
<dbReference type="Proteomes" id="UP000037685">
    <property type="component" value="Unassembled WGS sequence"/>
</dbReference>
<dbReference type="InterPro" id="IPR036291">
    <property type="entry name" value="NAD(P)-bd_dom_sf"/>
</dbReference>
<evidence type="ECO:0000256" key="2">
    <source>
        <dbReference type="ARBA" id="ARBA00023027"/>
    </source>
</evidence>
<keyword evidence="1 4" id="KW-0560">Oxidoreductase</keyword>
<organism evidence="4 5">
    <name type="scientific">Thermus aquaticus</name>
    <dbReference type="NCBI Taxonomy" id="271"/>
    <lineage>
        <taxon>Bacteria</taxon>
        <taxon>Thermotogati</taxon>
        <taxon>Deinococcota</taxon>
        <taxon>Deinococci</taxon>
        <taxon>Thermales</taxon>
        <taxon>Thermaceae</taxon>
        <taxon>Thermus</taxon>
    </lineage>
</organism>
<sequence>MRILAPRLREEVFALLPEGVEVRPLDEPWPKAVDFFIPPFGQEAQVRKVLSEVEVRVVQTLSAGVDWILPLIPEGVVLADGSGIHDAPVAEWVVMALLALLKDLPGFLKAQEEARWAPRRLADLEGKAVLLLGYGSIGRAVEARLRPFGVEVLPVAKHPRPGVYTREDLPHLLPRADAVVLLLPLTPETKGIVDRDFLLAMKEGALLLNAGRGGLVDAEALLEALKAGRIRAALDVTEPEPLPEDHPLWRAPGLLLTPHVAGLSEGFHRRAARFLSEQVRRYLRGEPLLNVVREGY</sequence>
<dbReference type="GO" id="GO:0008465">
    <property type="term" value="F:hydroxypyruvate reductase (NADH) activity"/>
    <property type="evidence" value="ECO:0007669"/>
    <property type="project" value="UniProtKB-EC"/>
</dbReference>
<evidence type="ECO:0000313" key="5">
    <source>
        <dbReference type="Proteomes" id="UP000037685"/>
    </source>
</evidence>
<dbReference type="InterPro" id="IPR006140">
    <property type="entry name" value="D-isomer_DH_NAD-bd"/>
</dbReference>